<keyword evidence="2" id="KW-0472">Membrane</keyword>
<proteinExistence type="predicted"/>
<dbReference type="OrthoDB" id="6088154at2759"/>
<feature type="region of interest" description="Disordered" evidence="1">
    <location>
        <begin position="56"/>
        <end position="83"/>
    </location>
</feature>
<evidence type="ECO:0000313" key="4">
    <source>
        <dbReference type="EMBL" id="OWF52605.1"/>
    </source>
</evidence>
<keyword evidence="2" id="KW-1133">Transmembrane helix</keyword>
<protein>
    <submittedName>
        <fullName evidence="4">Uncharacterized protein</fullName>
    </submittedName>
</protein>
<gene>
    <name evidence="4" type="ORF">KP79_PYT04070</name>
</gene>
<feature type="transmembrane region" description="Helical" evidence="2">
    <location>
        <begin position="140"/>
        <end position="162"/>
    </location>
</feature>
<evidence type="ECO:0000256" key="1">
    <source>
        <dbReference type="SAM" id="MobiDB-lite"/>
    </source>
</evidence>
<dbReference type="Proteomes" id="UP000242188">
    <property type="component" value="Unassembled WGS sequence"/>
</dbReference>
<feature type="compositionally biased region" description="Polar residues" evidence="1">
    <location>
        <begin position="299"/>
        <end position="311"/>
    </location>
</feature>
<feature type="compositionally biased region" description="Basic and acidic residues" evidence="1">
    <location>
        <begin position="61"/>
        <end position="75"/>
    </location>
</feature>
<organism evidence="4 5">
    <name type="scientific">Mizuhopecten yessoensis</name>
    <name type="common">Japanese scallop</name>
    <name type="synonym">Patinopecten yessoensis</name>
    <dbReference type="NCBI Taxonomy" id="6573"/>
    <lineage>
        <taxon>Eukaryota</taxon>
        <taxon>Metazoa</taxon>
        <taxon>Spiralia</taxon>
        <taxon>Lophotrochozoa</taxon>
        <taxon>Mollusca</taxon>
        <taxon>Bivalvia</taxon>
        <taxon>Autobranchia</taxon>
        <taxon>Pteriomorphia</taxon>
        <taxon>Pectinida</taxon>
        <taxon>Pectinoidea</taxon>
        <taxon>Pectinidae</taxon>
        <taxon>Mizuhopecten</taxon>
    </lineage>
</organism>
<evidence type="ECO:0000313" key="5">
    <source>
        <dbReference type="Proteomes" id="UP000242188"/>
    </source>
</evidence>
<accession>A0A210QV50</accession>
<feature type="chain" id="PRO_5013369849" evidence="3">
    <location>
        <begin position="24"/>
        <end position="311"/>
    </location>
</feature>
<dbReference type="EMBL" id="NEDP02001728">
    <property type="protein sequence ID" value="OWF52605.1"/>
    <property type="molecule type" value="Genomic_DNA"/>
</dbReference>
<sequence length="311" mass="34484">MALQNGCMFAFSILSISLPLVTGNGHHMSSTGVEPVDRVEQIRQLLEKLGYTDDDTNTWHTSRDGHHVVEVKPSDPDSAWSVNSQDSVDISYNRNADDDSKKTNKASTTQNKLHVVRNTTITHARVLQEKPLIDIQDSTLWLGAGLGAIASLSVLLLSLVVWKLARRYYRRKRCIDLTELSFCSLKGKRCAAPVYVRLSQLHNPRKLRNGSRYVVSVLDESNNFSIDSGSESSSSEEELFNASGYKSSDNSFTQHYSGARVNLTSTPLRGSPSGFVREQPVTPPKPRPKCQRPLPISPLAQSMPYSTPHST</sequence>
<dbReference type="AlphaFoldDB" id="A0A210QV50"/>
<comment type="caution">
    <text evidence="4">The sequence shown here is derived from an EMBL/GenBank/DDBJ whole genome shotgun (WGS) entry which is preliminary data.</text>
</comment>
<feature type="region of interest" description="Disordered" evidence="1">
    <location>
        <begin position="91"/>
        <end position="110"/>
    </location>
</feature>
<name>A0A210QV50_MIZYE</name>
<evidence type="ECO:0000256" key="3">
    <source>
        <dbReference type="SAM" id="SignalP"/>
    </source>
</evidence>
<keyword evidence="3" id="KW-0732">Signal</keyword>
<reference evidence="4 5" key="1">
    <citation type="journal article" date="2017" name="Nat. Ecol. Evol.">
        <title>Scallop genome provides insights into evolution of bilaterian karyotype and development.</title>
        <authorList>
            <person name="Wang S."/>
            <person name="Zhang J."/>
            <person name="Jiao W."/>
            <person name="Li J."/>
            <person name="Xun X."/>
            <person name="Sun Y."/>
            <person name="Guo X."/>
            <person name="Huan P."/>
            <person name="Dong B."/>
            <person name="Zhang L."/>
            <person name="Hu X."/>
            <person name="Sun X."/>
            <person name="Wang J."/>
            <person name="Zhao C."/>
            <person name="Wang Y."/>
            <person name="Wang D."/>
            <person name="Huang X."/>
            <person name="Wang R."/>
            <person name="Lv J."/>
            <person name="Li Y."/>
            <person name="Zhang Z."/>
            <person name="Liu B."/>
            <person name="Lu W."/>
            <person name="Hui Y."/>
            <person name="Liang J."/>
            <person name="Zhou Z."/>
            <person name="Hou R."/>
            <person name="Li X."/>
            <person name="Liu Y."/>
            <person name="Li H."/>
            <person name="Ning X."/>
            <person name="Lin Y."/>
            <person name="Zhao L."/>
            <person name="Xing Q."/>
            <person name="Dou J."/>
            <person name="Li Y."/>
            <person name="Mao J."/>
            <person name="Guo H."/>
            <person name="Dou H."/>
            <person name="Li T."/>
            <person name="Mu C."/>
            <person name="Jiang W."/>
            <person name="Fu Q."/>
            <person name="Fu X."/>
            <person name="Miao Y."/>
            <person name="Liu J."/>
            <person name="Yu Q."/>
            <person name="Li R."/>
            <person name="Liao H."/>
            <person name="Li X."/>
            <person name="Kong Y."/>
            <person name="Jiang Z."/>
            <person name="Chourrout D."/>
            <person name="Li R."/>
            <person name="Bao Z."/>
        </authorList>
    </citation>
    <scope>NUCLEOTIDE SEQUENCE [LARGE SCALE GENOMIC DNA]</scope>
    <source>
        <strain evidence="4 5">PY_sf001</strain>
    </source>
</reference>
<evidence type="ECO:0000256" key="2">
    <source>
        <dbReference type="SAM" id="Phobius"/>
    </source>
</evidence>
<keyword evidence="5" id="KW-1185">Reference proteome</keyword>
<keyword evidence="2" id="KW-0812">Transmembrane</keyword>
<feature type="signal peptide" evidence="3">
    <location>
        <begin position="1"/>
        <end position="23"/>
    </location>
</feature>
<feature type="region of interest" description="Disordered" evidence="1">
    <location>
        <begin position="262"/>
        <end position="311"/>
    </location>
</feature>